<evidence type="ECO:0008006" key="3">
    <source>
        <dbReference type="Google" id="ProtNLM"/>
    </source>
</evidence>
<dbReference type="Gene3D" id="1.10.260.40">
    <property type="entry name" value="lambda repressor-like DNA-binding domains"/>
    <property type="match status" value="1"/>
</dbReference>
<gene>
    <name evidence="1" type="ORF">E6Q11_02780</name>
</gene>
<sequence>MQPDELREACIKLYGKWGWQTRLAEALGVDGSTVRRWVSGAVPIPNPVAAAVNCFLSRMSNND</sequence>
<dbReference type="GO" id="GO:0003677">
    <property type="term" value="F:DNA binding"/>
    <property type="evidence" value="ECO:0007669"/>
    <property type="project" value="InterPro"/>
</dbReference>
<dbReference type="EMBL" id="SSDS01000046">
    <property type="protein sequence ID" value="TXG77413.1"/>
    <property type="molecule type" value="Genomic_DNA"/>
</dbReference>
<organism evidence="1 2">
    <name type="scientific">Candidatus Dojkabacteria bacterium</name>
    <dbReference type="NCBI Taxonomy" id="2099670"/>
    <lineage>
        <taxon>Bacteria</taxon>
        <taxon>Candidatus Dojkabacteria</taxon>
    </lineage>
</organism>
<name>A0A5C7J7N2_9BACT</name>
<dbReference type="Proteomes" id="UP000321026">
    <property type="component" value="Unassembled WGS sequence"/>
</dbReference>
<reference evidence="1 2" key="1">
    <citation type="submission" date="2018-09" db="EMBL/GenBank/DDBJ databases">
        <title>Metagenome Assembled Genomes from an Advanced Water Purification Facility.</title>
        <authorList>
            <person name="Stamps B.W."/>
            <person name="Spear J.R."/>
        </authorList>
    </citation>
    <scope>NUCLEOTIDE SEQUENCE [LARGE SCALE GENOMIC DNA]</scope>
    <source>
        <strain evidence="1">Bin_63_2</strain>
    </source>
</reference>
<evidence type="ECO:0000313" key="1">
    <source>
        <dbReference type="EMBL" id="TXG77413.1"/>
    </source>
</evidence>
<evidence type="ECO:0000313" key="2">
    <source>
        <dbReference type="Proteomes" id="UP000321026"/>
    </source>
</evidence>
<dbReference type="InterPro" id="IPR010982">
    <property type="entry name" value="Lambda_DNA-bd_dom_sf"/>
</dbReference>
<dbReference type="AlphaFoldDB" id="A0A5C7J7N2"/>
<accession>A0A5C7J7N2</accession>
<proteinExistence type="predicted"/>
<comment type="caution">
    <text evidence="1">The sequence shown here is derived from an EMBL/GenBank/DDBJ whole genome shotgun (WGS) entry which is preliminary data.</text>
</comment>
<protein>
    <recommendedName>
        <fullName evidence="3">XRE family transcriptional regulator</fullName>
    </recommendedName>
</protein>